<accession>A0A4V2UPB5</accession>
<dbReference type="AlphaFoldDB" id="A0A4V2UPB5"/>
<reference evidence="3 6" key="1">
    <citation type="journal article" date="2018" name="Int. J. Syst. Evol. Microbiol.">
        <title>Draft Genome Sequence of Faecalimonas umbilicata JCM 30896T, an Acetate-Producing Bacterium Isolated from Human Feces.</title>
        <authorList>
            <person name="Sakamoto M."/>
            <person name="Ikeyama N."/>
            <person name="Yuki M."/>
            <person name="Ohkuma M."/>
        </authorList>
    </citation>
    <scope>NUCLEOTIDE SEQUENCE [LARGE SCALE GENOMIC DNA]</scope>
    <source>
        <strain evidence="3 6">EGH7</strain>
    </source>
</reference>
<dbReference type="InterPro" id="IPR001296">
    <property type="entry name" value="Glyco_trans_1"/>
</dbReference>
<protein>
    <submittedName>
        <fullName evidence="3">Glycosyl transferase</fullName>
    </submittedName>
    <submittedName>
        <fullName evidence="4">Glycosyltransferase involved in cell wall biosynthesis</fullName>
    </submittedName>
</protein>
<evidence type="ECO:0000313" key="6">
    <source>
        <dbReference type="Proteomes" id="UP000702954"/>
    </source>
</evidence>
<organism evidence="4 5">
    <name type="scientific">Faecalimonas umbilicata</name>
    <dbReference type="NCBI Taxonomy" id="1912855"/>
    <lineage>
        <taxon>Bacteria</taxon>
        <taxon>Bacillati</taxon>
        <taxon>Bacillota</taxon>
        <taxon>Clostridia</taxon>
        <taxon>Lachnospirales</taxon>
        <taxon>Lachnospiraceae</taxon>
        <taxon>Faecalimonas</taxon>
    </lineage>
</organism>
<evidence type="ECO:0000313" key="3">
    <source>
        <dbReference type="EMBL" id="GBU03762.1"/>
    </source>
</evidence>
<evidence type="ECO:0000313" key="5">
    <source>
        <dbReference type="Proteomes" id="UP000294613"/>
    </source>
</evidence>
<dbReference type="Proteomes" id="UP000702954">
    <property type="component" value="Unassembled WGS sequence"/>
</dbReference>
<dbReference type="Pfam" id="PF13439">
    <property type="entry name" value="Glyco_transf_4"/>
    <property type="match status" value="1"/>
</dbReference>
<gene>
    <name evidence="3" type="primary">rfaG</name>
    <name evidence="4" type="ORF">EDD74_12423</name>
    <name evidence="3" type="ORF">FAEUMB_03030</name>
</gene>
<dbReference type="EMBL" id="BHEO01000002">
    <property type="protein sequence ID" value="GBU03762.1"/>
    <property type="molecule type" value="Genomic_DNA"/>
</dbReference>
<evidence type="ECO:0000259" key="2">
    <source>
        <dbReference type="Pfam" id="PF13439"/>
    </source>
</evidence>
<dbReference type="Pfam" id="PF00534">
    <property type="entry name" value="Glycos_transf_1"/>
    <property type="match status" value="1"/>
</dbReference>
<dbReference type="PANTHER" id="PTHR12526:SF630">
    <property type="entry name" value="GLYCOSYLTRANSFERASE"/>
    <property type="match status" value="1"/>
</dbReference>
<evidence type="ECO:0000259" key="1">
    <source>
        <dbReference type="Pfam" id="PF00534"/>
    </source>
</evidence>
<dbReference type="PANTHER" id="PTHR12526">
    <property type="entry name" value="GLYCOSYLTRANSFERASE"/>
    <property type="match status" value="1"/>
</dbReference>
<feature type="domain" description="Glycosyl transferase family 1" evidence="1">
    <location>
        <begin position="181"/>
        <end position="298"/>
    </location>
</feature>
<dbReference type="Proteomes" id="UP000294613">
    <property type="component" value="Unassembled WGS sequence"/>
</dbReference>
<feature type="domain" description="Glycosyltransferase subfamily 4-like N-terminal" evidence="2">
    <location>
        <begin position="16"/>
        <end position="171"/>
    </location>
</feature>
<comment type="caution">
    <text evidence="4">The sequence shown here is derived from an EMBL/GenBank/DDBJ whole genome shotgun (WGS) entry which is preliminary data.</text>
</comment>
<reference evidence="4 5" key="2">
    <citation type="submission" date="2019-03" db="EMBL/GenBank/DDBJ databases">
        <title>Genomic Encyclopedia of Type Strains, Phase IV (KMG-IV): sequencing the most valuable type-strain genomes for metagenomic binning, comparative biology and taxonomic classification.</title>
        <authorList>
            <person name="Goeker M."/>
        </authorList>
    </citation>
    <scope>NUCLEOTIDE SEQUENCE [LARGE SCALE GENOMIC DNA]</scope>
    <source>
        <strain evidence="4 5">DSM 103426</strain>
    </source>
</reference>
<dbReference type="InterPro" id="IPR028098">
    <property type="entry name" value="Glyco_trans_4-like_N"/>
</dbReference>
<dbReference type="EMBL" id="SLZV01000024">
    <property type="protein sequence ID" value="TCS65201.1"/>
    <property type="molecule type" value="Genomic_DNA"/>
</dbReference>
<dbReference type="SUPFAM" id="SSF53756">
    <property type="entry name" value="UDP-Glycosyltransferase/glycogen phosphorylase"/>
    <property type="match status" value="1"/>
</dbReference>
<dbReference type="GO" id="GO:0016757">
    <property type="term" value="F:glycosyltransferase activity"/>
    <property type="evidence" value="ECO:0007669"/>
    <property type="project" value="InterPro"/>
</dbReference>
<name>A0A4V2UPB5_9FIRM</name>
<dbReference type="Gene3D" id="3.40.50.2000">
    <property type="entry name" value="Glycogen Phosphorylase B"/>
    <property type="match status" value="2"/>
</dbReference>
<evidence type="ECO:0000313" key="4">
    <source>
        <dbReference type="EMBL" id="TCS65201.1"/>
    </source>
</evidence>
<keyword evidence="6" id="KW-1185">Reference proteome</keyword>
<sequence length="361" mass="41322">MSEKQRVLVYGMSDNPGGIETYLRNLAKELAPEIILDFVTDFPGVAYEEELRGYGSRIYYIGAKSQGLLKQWKQFRKLLREHPEYQTVYGNILNAGAVFTLIIPWIYRRKIVVHSHNGAADNERLHKICRPFLNGIAKQFVACSKLAGSFMFGQRVMEHKDVLIMPNAIEAETYAYDPMVREEVRQELGIQENFVICHVGRIAHQKNPKGVIDIFSSCLEEEKDCVLLYVGTGELEQEIKNYAAQKRVADKVKFLGVRKDVERLMQAADCFLLPSFYEGLPIVAVEAQAAGLPCFLSDQISEETKLSDLVEFLKLGDTRLWRNVILENRGKERKSRLQEIIGAGYDLNHQEKKIEQLKKKF</sequence>
<proteinExistence type="predicted"/>
<dbReference type="RefSeq" id="WP_116441016.1">
    <property type="nucleotide sequence ID" value="NZ_BHEO01000002.1"/>
</dbReference>
<keyword evidence="4" id="KW-0808">Transferase</keyword>